<accession>A0A0F8ZDV0</accession>
<proteinExistence type="predicted"/>
<organism evidence="1">
    <name type="scientific">marine sediment metagenome</name>
    <dbReference type="NCBI Taxonomy" id="412755"/>
    <lineage>
        <taxon>unclassified sequences</taxon>
        <taxon>metagenomes</taxon>
        <taxon>ecological metagenomes</taxon>
    </lineage>
</organism>
<gene>
    <name evidence="1" type="ORF">LCGC14_2708260</name>
</gene>
<dbReference type="EMBL" id="LAZR01048448">
    <property type="protein sequence ID" value="KKK91908.1"/>
    <property type="molecule type" value="Genomic_DNA"/>
</dbReference>
<evidence type="ECO:0000313" key="1">
    <source>
        <dbReference type="EMBL" id="KKK91908.1"/>
    </source>
</evidence>
<sequence length="63" mass="6972">MCCHEHIGGDTPAIAQKECRCIVGFPVERKFFEIGDTVSSSYVVIRAHSGDCPRSDELVRFGN</sequence>
<reference evidence="1" key="1">
    <citation type="journal article" date="2015" name="Nature">
        <title>Complex archaea that bridge the gap between prokaryotes and eukaryotes.</title>
        <authorList>
            <person name="Spang A."/>
            <person name="Saw J.H."/>
            <person name="Jorgensen S.L."/>
            <person name="Zaremba-Niedzwiedzka K."/>
            <person name="Martijn J."/>
            <person name="Lind A.E."/>
            <person name="van Eijk R."/>
            <person name="Schleper C."/>
            <person name="Guy L."/>
            <person name="Ettema T.J."/>
        </authorList>
    </citation>
    <scope>NUCLEOTIDE SEQUENCE</scope>
</reference>
<name>A0A0F8ZDV0_9ZZZZ</name>
<protein>
    <submittedName>
        <fullName evidence="1">Uncharacterized protein</fullName>
    </submittedName>
</protein>
<dbReference type="AlphaFoldDB" id="A0A0F8ZDV0"/>
<comment type="caution">
    <text evidence="1">The sequence shown here is derived from an EMBL/GenBank/DDBJ whole genome shotgun (WGS) entry which is preliminary data.</text>
</comment>